<dbReference type="Proteomes" id="UP000284277">
    <property type="component" value="Unassembled WGS sequence"/>
</dbReference>
<dbReference type="OrthoDB" id="9778513at2"/>
<dbReference type="PANTHER" id="PTHR32329">
    <property type="entry name" value="BIFUNCTIONAL PROTEIN [INCLUDES 2-HYDROXYACYL-COA DEHYDRATASE (N-TER) AND ITS ACTIVATOR DOMAIN (C_TERM)-RELATED"/>
    <property type="match status" value="1"/>
</dbReference>
<dbReference type="GO" id="GO:0051536">
    <property type="term" value="F:iron-sulfur cluster binding"/>
    <property type="evidence" value="ECO:0007669"/>
    <property type="project" value="UniProtKB-KW"/>
</dbReference>
<dbReference type="EMBL" id="MCIA01000032">
    <property type="protein sequence ID" value="RKD29277.1"/>
    <property type="molecule type" value="Genomic_DNA"/>
</dbReference>
<dbReference type="SUPFAM" id="SSF53067">
    <property type="entry name" value="Actin-like ATPase domain"/>
    <property type="match status" value="1"/>
</dbReference>
<evidence type="ECO:0000259" key="5">
    <source>
        <dbReference type="Pfam" id="PF01869"/>
    </source>
</evidence>
<feature type="domain" description="ATPase BadF/BadG/BcrA/BcrD type" evidence="5">
    <location>
        <begin position="6"/>
        <end position="251"/>
    </location>
</feature>
<evidence type="ECO:0000313" key="7">
    <source>
        <dbReference type="Proteomes" id="UP000284277"/>
    </source>
</evidence>
<keyword evidence="4" id="KW-0411">Iron-sulfur</keyword>
<keyword evidence="2" id="KW-0479">Metal-binding</keyword>
<gene>
    <name evidence="6" type="ORF">BET01_07935</name>
</gene>
<name>A0A419SVP1_9FIRM</name>
<dbReference type="GO" id="GO:0046872">
    <property type="term" value="F:metal ion binding"/>
    <property type="evidence" value="ECO:0007669"/>
    <property type="project" value="UniProtKB-KW"/>
</dbReference>
<dbReference type="InterPro" id="IPR051805">
    <property type="entry name" value="Dehydratase_Activator_Redct"/>
</dbReference>
<dbReference type="PANTHER" id="PTHR32329:SF2">
    <property type="entry name" value="BIFUNCTIONAL PROTEIN [INCLUDES 2-HYDROXYACYL-COA DEHYDRATASE (N-TER) AND ITS ACTIVATOR DOMAIN (C_TERM)"/>
    <property type="match status" value="1"/>
</dbReference>
<keyword evidence="7" id="KW-1185">Reference proteome</keyword>
<evidence type="ECO:0000256" key="4">
    <source>
        <dbReference type="ARBA" id="ARBA00023014"/>
    </source>
</evidence>
<comment type="cofactor">
    <cofactor evidence="1">
        <name>[4Fe-4S] cluster</name>
        <dbReference type="ChEBI" id="CHEBI:49883"/>
    </cofactor>
</comment>
<dbReference type="InterPro" id="IPR043129">
    <property type="entry name" value="ATPase_NBD"/>
</dbReference>
<dbReference type="Pfam" id="PF01869">
    <property type="entry name" value="BcrAD_BadFG"/>
    <property type="match status" value="1"/>
</dbReference>
<evidence type="ECO:0000313" key="6">
    <source>
        <dbReference type="EMBL" id="RKD29277.1"/>
    </source>
</evidence>
<accession>A0A419SVP1</accession>
<proteinExistence type="predicted"/>
<dbReference type="RefSeq" id="WP_120198112.1">
    <property type="nucleotide sequence ID" value="NZ_MCIA01000032.1"/>
</dbReference>
<comment type="caution">
    <text evidence="6">The sequence shown here is derived from an EMBL/GenBank/DDBJ whole genome shotgun (WGS) entry which is preliminary data.</text>
</comment>
<sequence>MEKIAVGIDCGSAACKGVLLKENLVAATCVKPTGWSPRDTAKAVYQELMEQAGILEEETCVVATGYGRVGIDFAHKRITEITCHALGADYLLPKVHTIIDIGGQDSKVISVESGKVISFQMNDKCAAGTGRFLEMSAHRMGVDLNEFKKLLEEGKCCSLSSMCAVFADSEIVSLLAAGKSREEIAGGIVQSVVQRVMALAGRVFVESPILLTGGLADFEGMRKVLEQQVGHPIHVSQLSRYAGAIGAALKA</sequence>
<protein>
    <submittedName>
        <fullName evidence="6">CoA activase</fullName>
    </submittedName>
</protein>
<evidence type="ECO:0000256" key="2">
    <source>
        <dbReference type="ARBA" id="ARBA00022723"/>
    </source>
</evidence>
<dbReference type="NCBIfam" id="TIGR00241">
    <property type="entry name" value="CoA_E_activ"/>
    <property type="match status" value="1"/>
</dbReference>
<evidence type="ECO:0000256" key="1">
    <source>
        <dbReference type="ARBA" id="ARBA00001966"/>
    </source>
</evidence>
<organism evidence="6 7">
    <name type="scientific">Lacrimispora algidixylanolytica</name>
    <dbReference type="NCBI Taxonomy" id="94868"/>
    <lineage>
        <taxon>Bacteria</taxon>
        <taxon>Bacillati</taxon>
        <taxon>Bacillota</taxon>
        <taxon>Clostridia</taxon>
        <taxon>Lachnospirales</taxon>
        <taxon>Lachnospiraceae</taxon>
        <taxon>Lacrimispora</taxon>
    </lineage>
</organism>
<reference evidence="6 7" key="1">
    <citation type="submission" date="2016-08" db="EMBL/GenBank/DDBJ databases">
        <title>A new outlook on sporulation: Clostridium algidixylanolyticum.</title>
        <authorList>
            <person name="Poppleton D.I."/>
            <person name="Gribaldo S."/>
        </authorList>
    </citation>
    <scope>NUCLEOTIDE SEQUENCE [LARGE SCALE GENOMIC DNA]</scope>
    <source>
        <strain evidence="6 7">SPL73</strain>
    </source>
</reference>
<evidence type="ECO:0000256" key="3">
    <source>
        <dbReference type="ARBA" id="ARBA00023004"/>
    </source>
</evidence>
<dbReference type="InterPro" id="IPR008275">
    <property type="entry name" value="CoA_E_activase_dom"/>
</dbReference>
<dbReference type="Gene3D" id="3.30.420.40">
    <property type="match status" value="2"/>
</dbReference>
<dbReference type="CDD" id="cd24109">
    <property type="entry name" value="ASKHA_NBD_YjiL-like"/>
    <property type="match status" value="1"/>
</dbReference>
<keyword evidence="3" id="KW-0408">Iron</keyword>
<dbReference type="InterPro" id="IPR002731">
    <property type="entry name" value="ATPase_BadF"/>
</dbReference>
<dbReference type="AlphaFoldDB" id="A0A419SVP1"/>